<dbReference type="GO" id="GO:0005975">
    <property type="term" value="P:carbohydrate metabolic process"/>
    <property type="evidence" value="ECO:0007669"/>
    <property type="project" value="InterPro"/>
</dbReference>
<reference evidence="2 3" key="1">
    <citation type="submission" date="2011-09" db="EMBL/GenBank/DDBJ databases">
        <title>The Genome Sequence of Bacillus smithii 7_3_47FAA.</title>
        <authorList>
            <consortium name="The Broad Institute Genome Sequencing Platform"/>
            <person name="Earl A."/>
            <person name="Ward D."/>
            <person name="Feldgarden M."/>
            <person name="Gevers D."/>
            <person name="Daigneault M."/>
            <person name="Strauss J."/>
            <person name="Allen-Vercoe E."/>
            <person name="Young S.K."/>
            <person name="Zeng Q."/>
            <person name="Gargeya S."/>
            <person name="Fitzgerald M."/>
            <person name="Haas B."/>
            <person name="Abouelleil A."/>
            <person name="Alvarado L."/>
            <person name="Arachchi H.M."/>
            <person name="Berlin A."/>
            <person name="Brown A."/>
            <person name="Chapman S.B."/>
            <person name="Chen Z."/>
            <person name="Dunbar C."/>
            <person name="Freedman E."/>
            <person name="Gearin G."/>
            <person name="Goldberg J."/>
            <person name="Griggs A."/>
            <person name="Gujja S."/>
            <person name="Heiman D."/>
            <person name="Howarth C."/>
            <person name="Larson L."/>
            <person name="Lui A."/>
            <person name="MacDonald P.J.P."/>
            <person name="Montmayeur A."/>
            <person name="Murphy C."/>
            <person name="Neiman D."/>
            <person name="Pearson M."/>
            <person name="Priest M."/>
            <person name="Roberts A."/>
            <person name="Saif S."/>
            <person name="Shea T."/>
            <person name="Shenoy N."/>
            <person name="Sisk P."/>
            <person name="Stolte C."/>
            <person name="Sykes S."/>
            <person name="Wortman J."/>
            <person name="Nusbaum C."/>
            <person name="Birren B."/>
        </authorList>
    </citation>
    <scope>NUCLEOTIDE SEQUENCE [LARGE SCALE GENOMIC DNA]</scope>
    <source>
        <strain evidence="2 3">7_3_47FAA</strain>
    </source>
</reference>
<dbReference type="InterPro" id="IPR011330">
    <property type="entry name" value="Glyco_hydro/deAcase_b/a-brl"/>
</dbReference>
<dbReference type="EMBL" id="ACWF01000012">
    <property type="protein sequence ID" value="EHL79438.1"/>
    <property type="molecule type" value="Genomic_DNA"/>
</dbReference>
<evidence type="ECO:0000259" key="1">
    <source>
        <dbReference type="PROSITE" id="PS51677"/>
    </source>
</evidence>
<dbReference type="Pfam" id="PF01522">
    <property type="entry name" value="Polysacc_deac_1"/>
    <property type="match status" value="1"/>
</dbReference>
<dbReference type="PATRIC" id="fig|665952.3.peg.333"/>
<feature type="domain" description="NodB homology" evidence="1">
    <location>
        <begin position="34"/>
        <end position="220"/>
    </location>
</feature>
<sequence length="244" mass="28590">MICFFVFLCFYMFIPYLLSFWFGVGAFRKGNGESQVAFTFDDGPDPVYTAQLLDLLKKYGVKATFFVVGSKAKKYPKLILRMHKEGHLIGIHNYVHRSNWLMTPWSVVRNLRDSAAIVQNITGVRPSYYRPPWGLMNLFDFFLHKEFRIILWSVMAGDWRNKGTSLIIQNKLLKRIKPGDVVLLHDCGDTPGAHIDAPYYMLKALKEVLKELRQRNIQFVRLDEMIDKRPIKVLPKRSQHHRKR</sequence>
<dbReference type="PANTHER" id="PTHR10587">
    <property type="entry name" value="GLYCOSYL TRANSFERASE-RELATED"/>
    <property type="match status" value="1"/>
</dbReference>
<dbReference type="GO" id="GO:0016810">
    <property type="term" value="F:hydrolase activity, acting on carbon-nitrogen (but not peptide) bonds"/>
    <property type="evidence" value="ECO:0007669"/>
    <property type="project" value="InterPro"/>
</dbReference>
<dbReference type="Gene3D" id="3.20.20.370">
    <property type="entry name" value="Glycoside hydrolase/deacetylase"/>
    <property type="match status" value="1"/>
</dbReference>
<dbReference type="PANTHER" id="PTHR10587:SF137">
    <property type="entry name" value="4-DEOXY-4-FORMAMIDO-L-ARABINOSE-PHOSPHOUNDECAPRENOL DEFORMYLASE ARND-RELATED"/>
    <property type="match status" value="1"/>
</dbReference>
<dbReference type="SUPFAM" id="SSF88713">
    <property type="entry name" value="Glycoside hydrolase/deacetylase"/>
    <property type="match status" value="1"/>
</dbReference>
<proteinExistence type="predicted"/>
<name>G9QHE1_9BACI</name>
<accession>G9QHE1</accession>
<organism evidence="2 3">
    <name type="scientific">Bacillus smithii 7_3_47FAA</name>
    <dbReference type="NCBI Taxonomy" id="665952"/>
    <lineage>
        <taxon>Bacteria</taxon>
        <taxon>Bacillati</taxon>
        <taxon>Bacillota</taxon>
        <taxon>Bacilli</taxon>
        <taxon>Bacillales</taxon>
        <taxon>Bacillaceae</taxon>
        <taxon>Bacillus</taxon>
    </lineage>
</organism>
<keyword evidence="3" id="KW-1185">Reference proteome</keyword>
<dbReference type="InterPro" id="IPR050248">
    <property type="entry name" value="Polysacc_deacetylase_ArnD"/>
</dbReference>
<evidence type="ECO:0000313" key="2">
    <source>
        <dbReference type="EMBL" id="EHL79438.1"/>
    </source>
</evidence>
<evidence type="ECO:0000313" key="3">
    <source>
        <dbReference type="Proteomes" id="UP000011747"/>
    </source>
</evidence>
<dbReference type="InterPro" id="IPR002509">
    <property type="entry name" value="NODB_dom"/>
</dbReference>
<dbReference type="HOGENOM" id="CLU_021264_0_0_9"/>
<dbReference type="PROSITE" id="PS51677">
    <property type="entry name" value="NODB"/>
    <property type="match status" value="1"/>
</dbReference>
<dbReference type="CDD" id="cd10959">
    <property type="entry name" value="CE4_NodB_like_3"/>
    <property type="match status" value="1"/>
</dbReference>
<dbReference type="Proteomes" id="UP000011747">
    <property type="component" value="Unassembled WGS sequence"/>
</dbReference>
<dbReference type="AlphaFoldDB" id="G9QHE1"/>
<comment type="caution">
    <text evidence="2">The sequence shown here is derived from an EMBL/GenBank/DDBJ whole genome shotgun (WGS) entry which is preliminary data.</text>
</comment>
<gene>
    <name evidence="2" type="ORF">HMPREF1015_01200</name>
</gene>
<protein>
    <recommendedName>
        <fullName evidence="1">NodB homology domain-containing protein</fullName>
    </recommendedName>
</protein>